<organism evidence="1">
    <name type="scientific">Anguilla anguilla</name>
    <name type="common">European freshwater eel</name>
    <name type="synonym">Muraena anguilla</name>
    <dbReference type="NCBI Taxonomy" id="7936"/>
    <lineage>
        <taxon>Eukaryota</taxon>
        <taxon>Metazoa</taxon>
        <taxon>Chordata</taxon>
        <taxon>Craniata</taxon>
        <taxon>Vertebrata</taxon>
        <taxon>Euteleostomi</taxon>
        <taxon>Actinopterygii</taxon>
        <taxon>Neopterygii</taxon>
        <taxon>Teleostei</taxon>
        <taxon>Anguilliformes</taxon>
        <taxon>Anguillidae</taxon>
        <taxon>Anguilla</taxon>
    </lineage>
</organism>
<dbReference type="EMBL" id="GBXM01028254">
    <property type="protein sequence ID" value="JAH80323.1"/>
    <property type="molecule type" value="Transcribed_RNA"/>
</dbReference>
<dbReference type="AlphaFoldDB" id="A0A0E9VSR7"/>
<protein>
    <submittedName>
        <fullName evidence="1">Uncharacterized protein</fullName>
    </submittedName>
</protein>
<reference evidence="1" key="1">
    <citation type="submission" date="2014-11" db="EMBL/GenBank/DDBJ databases">
        <authorList>
            <person name="Amaro Gonzalez C."/>
        </authorList>
    </citation>
    <scope>NUCLEOTIDE SEQUENCE</scope>
</reference>
<proteinExistence type="predicted"/>
<reference evidence="1" key="2">
    <citation type="journal article" date="2015" name="Fish Shellfish Immunol.">
        <title>Early steps in the European eel (Anguilla anguilla)-Vibrio vulnificus interaction in the gills: Role of the RtxA13 toxin.</title>
        <authorList>
            <person name="Callol A."/>
            <person name="Pajuelo D."/>
            <person name="Ebbesson L."/>
            <person name="Teles M."/>
            <person name="MacKenzie S."/>
            <person name="Amaro C."/>
        </authorList>
    </citation>
    <scope>NUCLEOTIDE SEQUENCE</scope>
</reference>
<evidence type="ECO:0000313" key="1">
    <source>
        <dbReference type="EMBL" id="JAH80323.1"/>
    </source>
</evidence>
<sequence length="42" mass="4582">MVLITQHNLEQGHSIRCGSPHLPVNGTFRAGCNRLAQILADI</sequence>
<name>A0A0E9VSR7_ANGAN</name>
<accession>A0A0E9VSR7</accession>